<comment type="caution">
    <text evidence="2">The sequence shown here is derived from an EMBL/GenBank/DDBJ whole genome shotgun (WGS) entry which is preliminary data.</text>
</comment>
<gene>
    <name evidence="2" type="ORF">ACFFRI_01820</name>
</gene>
<name>A0ABV5K4U6_9ACTN</name>
<dbReference type="SUPFAM" id="SSF90002">
    <property type="entry name" value="Hypothetical protein YjiA, C-terminal domain"/>
    <property type="match status" value="1"/>
</dbReference>
<evidence type="ECO:0000313" key="3">
    <source>
        <dbReference type="Proteomes" id="UP001589750"/>
    </source>
</evidence>
<dbReference type="PANTHER" id="PTHR43603">
    <property type="entry name" value="COBW DOMAIN-CONTAINING PROTEIN DDB_G0274527"/>
    <property type="match status" value="1"/>
</dbReference>
<protein>
    <submittedName>
        <fullName evidence="2">GTP-binding protein</fullName>
    </submittedName>
</protein>
<dbReference type="Proteomes" id="UP001589750">
    <property type="component" value="Unassembled WGS sequence"/>
</dbReference>
<sequence>MRTPLIVVTGVDETAMDSALMSLSWDLANAVVVRHRIDPLHQVLSRVVSDATGVIEHETTALEHACTSCALREDVLPTLERLAREHRWSAIVVGLPLSMEAQQVTRAVSRDRRLARRLRLAQLVSAVAAADVVDTLLSDAALAERGLHTGPDDDRGVGEVACALVEACDLVVLDRDPGPEGLDLVRALARPTAHIASGADSLDPTALLAGRHSPAAAEAWSFPIDETPLATLTGSLAWRLDLCSPRPFHPERLLENVESLGAGPHRSRGCFWVPTRPGALQHWAGAGGQLSIGTTGRWGRRTPLTRIVLTGLGPTPSDLPRAFEDLLLTPQEGLEDQRTWAVVEDGLEPWLGDVLDAA</sequence>
<proteinExistence type="predicted"/>
<dbReference type="Gene3D" id="3.40.50.300">
    <property type="entry name" value="P-loop containing nucleotide triphosphate hydrolases"/>
    <property type="match status" value="1"/>
</dbReference>
<dbReference type="RefSeq" id="WP_140011004.1">
    <property type="nucleotide sequence ID" value="NZ_JBHMDG010000002.1"/>
</dbReference>
<dbReference type="EMBL" id="JBHMDG010000002">
    <property type="protein sequence ID" value="MFB9311767.1"/>
    <property type="molecule type" value="Genomic_DNA"/>
</dbReference>
<dbReference type="InterPro" id="IPR011629">
    <property type="entry name" value="CobW-like_C"/>
</dbReference>
<accession>A0ABV5K4U6</accession>
<feature type="domain" description="CobW C-terminal" evidence="1">
    <location>
        <begin position="237"/>
        <end position="327"/>
    </location>
</feature>
<dbReference type="Pfam" id="PF07683">
    <property type="entry name" value="CobW_C"/>
    <property type="match status" value="1"/>
</dbReference>
<evidence type="ECO:0000259" key="1">
    <source>
        <dbReference type="SMART" id="SM00833"/>
    </source>
</evidence>
<reference evidence="2 3" key="1">
    <citation type="submission" date="2024-09" db="EMBL/GenBank/DDBJ databases">
        <authorList>
            <person name="Sun Q."/>
            <person name="Mori K."/>
        </authorList>
    </citation>
    <scope>NUCLEOTIDE SEQUENCE [LARGE SCALE GENOMIC DNA]</scope>
    <source>
        <strain evidence="2 3">JCM 9626</strain>
    </source>
</reference>
<dbReference type="PANTHER" id="PTHR43603:SF1">
    <property type="entry name" value="ZINC-REGULATED GTPASE METALLOPROTEIN ACTIVATOR 1"/>
    <property type="match status" value="1"/>
</dbReference>
<dbReference type="InterPro" id="IPR051927">
    <property type="entry name" value="Zn_Chap_cDPG_Synth"/>
</dbReference>
<evidence type="ECO:0000313" key="2">
    <source>
        <dbReference type="EMBL" id="MFB9311767.1"/>
    </source>
</evidence>
<organism evidence="2 3">
    <name type="scientific">Nocardioides plantarum</name>
    <dbReference type="NCBI Taxonomy" id="29299"/>
    <lineage>
        <taxon>Bacteria</taxon>
        <taxon>Bacillati</taxon>
        <taxon>Actinomycetota</taxon>
        <taxon>Actinomycetes</taxon>
        <taxon>Propionibacteriales</taxon>
        <taxon>Nocardioidaceae</taxon>
        <taxon>Nocardioides</taxon>
    </lineage>
</organism>
<dbReference type="SMART" id="SM00833">
    <property type="entry name" value="CobW_C"/>
    <property type="match status" value="1"/>
</dbReference>
<dbReference type="InterPro" id="IPR027417">
    <property type="entry name" value="P-loop_NTPase"/>
</dbReference>
<keyword evidence="3" id="KW-1185">Reference proteome</keyword>